<keyword evidence="2" id="KW-0472">Membrane</keyword>
<protein>
    <submittedName>
        <fullName evidence="4">AsmA family protein</fullName>
    </submittedName>
</protein>
<dbReference type="OrthoDB" id="9766390at2"/>
<keyword evidence="5" id="KW-1185">Reference proteome</keyword>
<comment type="caution">
    <text evidence="4">The sequence shown here is derived from an EMBL/GenBank/DDBJ whole genome shotgun (WGS) entry which is preliminary data.</text>
</comment>
<dbReference type="AlphaFoldDB" id="A0A3P3QN77"/>
<accession>A0A3P3QN77</accession>
<feature type="transmembrane region" description="Helical" evidence="2">
    <location>
        <begin position="43"/>
        <end position="63"/>
    </location>
</feature>
<feature type="domain" description="AsmA" evidence="3">
    <location>
        <begin position="41"/>
        <end position="327"/>
    </location>
</feature>
<keyword evidence="2" id="KW-1133">Transmembrane helix</keyword>
<evidence type="ECO:0000259" key="3">
    <source>
        <dbReference type="Pfam" id="PF05170"/>
    </source>
</evidence>
<dbReference type="GO" id="GO:0090313">
    <property type="term" value="P:regulation of protein targeting to membrane"/>
    <property type="evidence" value="ECO:0007669"/>
    <property type="project" value="TreeGrafter"/>
</dbReference>
<reference evidence="4 5" key="1">
    <citation type="submission" date="2018-11" db="EMBL/GenBank/DDBJ databases">
        <title>Draft genome analysis of Rheinheimera mesophila isolated from an industrial waste site.</title>
        <authorList>
            <person name="Yu Q."/>
            <person name="Qi Y."/>
            <person name="Zhang H."/>
            <person name="Lu Y."/>
            <person name="Pu J."/>
        </authorList>
    </citation>
    <scope>NUCLEOTIDE SEQUENCE [LARGE SCALE GENOMIC DNA]</scope>
    <source>
        <strain evidence="4 5">IITR13</strain>
    </source>
</reference>
<dbReference type="Pfam" id="PF05170">
    <property type="entry name" value="AsmA"/>
    <property type="match status" value="1"/>
</dbReference>
<sequence>MPWHREVNKNEQVQLRFIPLGYAICWLFNNFTQRTLDMNWLKWLLASIVGLVAVVVFYLLVVFDLNDFKAEIITSVEQQTGRRLEIAGDIGWTVYPGLGLSLSDVKLSNPEGFTPQQMLEVSQLTAAVALMPLFNNELQVQQLHLDGVRVHLVSRKDSRSSMDGLTGDKSTAKVETQSGPATRQQLQLQDLSVRDLQLNLLSEGSPARQITLKSVKLADFKAEQWSALDFELVMRSGQTQVDVAGSAQLQLSQTNQIVQLKDFRLATDFSGVPVKQLSLETELTLALDQKQLKWQWNKLQLDEIKGSGQLAVNYAKQAVINLDLQLDEVDTASYSAENSAGQAGATAQQRQVEPDLSALRQFDLDVKLAVNRLKVAGLHTENLQLVLSNKAGLVQIQHASADLYQGKVQAKATLDARKTPVSYSFNKQLSGLALRPLLTDGADIDLLSGTATLSIEGKGQSLLAEQIKKNLLATGSFEVTDGSLYGVNIAQMIRNAKASLKNETQTTEDSEQKTDFSSLTGSFNLTDGLLTNPDLKMAAPLLRVAGKGSANLLNEELDYQLSTALVNTSKGQGGKERDELAGIEIPLRISGTMQKPNYALDTKALVEGQLKDKVESGKEKLKNKLLEKLGGL</sequence>
<gene>
    <name evidence="4" type="ORF">EIK76_00900</name>
</gene>
<dbReference type="PANTHER" id="PTHR30441">
    <property type="entry name" value="DUF748 DOMAIN-CONTAINING PROTEIN"/>
    <property type="match status" value="1"/>
</dbReference>
<keyword evidence="2" id="KW-0812">Transmembrane</keyword>
<organism evidence="4 5">
    <name type="scientific">Rheinheimera mesophila</name>
    <dbReference type="NCBI Taxonomy" id="1547515"/>
    <lineage>
        <taxon>Bacteria</taxon>
        <taxon>Pseudomonadati</taxon>
        <taxon>Pseudomonadota</taxon>
        <taxon>Gammaproteobacteria</taxon>
        <taxon>Chromatiales</taxon>
        <taxon>Chromatiaceae</taxon>
        <taxon>Rheinheimera</taxon>
    </lineage>
</organism>
<evidence type="ECO:0000313" key="5">
    <source>
        <dbReference type="Proteomes" id="UP000276260"/>
    </source>
</evidence>
<dbReference type="InterPro" id="IPR007844">
    <property type="entry name" value="AsmA"/>
</dbReference>
<dbReference type="InterPro" id="IPR052894">
    <property type="entry name" value="AsmA-related"/>
</dbReference>
<evidence type="ECO:0000256" key="1">
    <source>
        <dbReference type="SAM" id="MobiDB-lite"/>
    </source>
</evidence>
<feature type="region of interest" description="Disordered" evidence="1">
    <location>
        <begin position="159"/>
        <end position="181"/>
    </location>
</feature>
<dbReference type="GO" id="GO:0005886">
    <property type="term" value="C:plasma membrane"/>
    <property type="evidence" value="ECO:0007669"/>
    <property type="project" value="TreeGrafter"/>
</dbReference>
<dbReference type="Proteomes" id="UP000276260">
    <property type="component" value="Unassembled WGS sequence"/>
</dbReference>
<evidence type="ECO:0000313" key="4">
    <source>
        <dbReference type="EMBL" id="RRJ22676.1"/>
    </source>
</evidence>
<name>A0A3P3QN77_9GAMM</name>
<evidence type="ECO:0000256" key="2">
    <source>
        <dbReference type="SAM" id="Phobius"/>
    </source>
</evidence>
<dbReference type="EMBL" id="RRCF01000001">
    <property type="protein sequence ID" value="RRJ22676.1"/>
    <property type="molecule type" value="Genomic_DNA"/>
</dbReference>
<proteinExistence type="predicted"/>
<dbReference type="PANTHER" id="PTHR30441:SF4">
    <property type="entry name" value="PROTEIN ASMA"/>
    <property type="match status" value="1"/>
</dbReference>